<evidence type="ECO:0000256" key="1">
    <source>
        <dbReference type="ARBA" id="ARBA00004514"/>
    </source>
</evidence>
<dbReference type="Gene3D" id="1.20.120.340">
    <property type="entry name" value="Flagellar protein FliS"/>
    <property type="match status" value="1"/>
</dbReference>
<keyword evidence="4" id="KW-1005">Bacterial flagellum biogenesis</keyword>
<dbReference type="Proteomes" id="UP000733611">
    <property type="component" value="Unassembled WGS sequence"/>
</dbReference>
<dbReference type="AlphaFoldDB" id="A0A948WYK8"/>
<dbReference type="PANTHER" id="PTHR34773:SF1">
    <property type="entry name" value="FLAGELLAR SECRETION CHAPERONE FLIS"/>
    <property type="match status" value="1"/>
</dbReference>
<comment type="similarity">
    <text evidence="2">Belongs to the FliS family.</text>
</comment>
<dbReference type="EMBL" id="JAHLFE010000037">
    <property type="protein sequence ID" value="MBU3843642.1"/>
    <property type="molecule type" value="Genomic_DNA"/>
</dbReference>
<dbReference type="PANTHER" id="PTHR34773">
    <property type="entry name" value="FLAGELLAR SECRETION CHAPERONE FLIS"/>
    <property type="match status" value="1"/>
</dbReference>
<sequence>MYGRNIKAYNRTKLEAEMLVATPYRITQMLFEGLIERINQAKGYMQSNDPANRAKFISKAVGILNGLQGAIDPTYDEELGNRIIGLYEYMKNRLNEANITNDTAPLDEVIKLITPIKEAWDQIPEEIRDEQNRVIMDKLKAQDDAQRDSNRQGYAFSEPQQS</sequence>
<dbReference type="GO" id="GO:0044780">
    <property type="term" value="P:bacterial-type flagellum assembly"/>
    <property type="evidence" value="ECO:0007669"/>
    <property type="project" value="InterPro"/>
</dbReference>
<comment type="caution">
    <text evidence="7">The sequence shown here is derived from an EMBL/GenBank/DDBJ whole genome shotgun (WGS) entry which is preliminary data.</text>
</comment>
<organism evidence="7 8">
    <name type="scientific">Candidatus Anaerobiospirillum pullicola</name>
    <dbReference type="NCBI Taxonomy" id="2838451"/>
    <lineage>
        <taxon>Bacteria</taxon>
        <taxon>Pseudomonadati</taxon>
        <taxon>Pseudomonadota</taxon>
        <taxon>Gammaproteobacteria</taxon>
        <taxon>Aeromonadales</taxon>
        <taxon>Succinivibrionaceae</taxon>
        <taxon>Anaerobiospirillum</taxon>
    </lineage>
</organism>
<evidence type="ECO:0000256" key="3">
    <source>
        <dbReference type="ARBA" id="ARBA00022490"/>
    </source>
</evidence>
<proteinExistence type="inferred from homology"/>
<reference evidence="7" key="2">
    <citation type="submission" date="2021-04" db="EMBL/GenBank/DDBJ databases">
        <authorList>
            <person name="Gilroy R."/>
        </authorList>
    </citation>
    <scope>NUCLEOTIDE SEQUENCE</scope>
    <source>
        <strain evidence="7">378</strain>
    </source>
</reference>
<dbReference type="GO" id="GO:0071973">
    <property type="term" value="P:bacterial-type flagellum-dependent cell motility"/>
    <property type="evidence" value="ECO:0007669"/>
    <property type="project" value="TreeGrafter"/>
</dbReference>
<keyword evidence="7" id="KW-0966">Cell projection</keyword>
<reference evidence="7" key="1">
    <citation type="journal article" date="2021" name="PeerJ">
        <title>Extensive microbial diversity within the chicken gut microbiome revealed by metagenomics and culture.</title>
        <authorList>
            <person name="Gilroy R."/>
            <person name="Ravi A."/>
            <person name="Getino M."/>
            <person name="Pursley I."/>
            <person name="Horton D.L."/>
            <person name="Alikhan N.F."/>
            <person name="Baker D."/>
            <person name="Gharbi K."/>
            <person name="Hall N."/>
            <person name="Watson M."/>
            <person name="Adriaenssens E.M."/>
            <person name="Foster-Nyarko E."/>
            <person name="Jarju S."/>
            <person name="Secka A."/>
            <person name="Antonio M."/>
            <person name="Oren A."/>
            <person name="Chaudhuri R.R."/>
            <person name="La Ragione R."/>
            <person name="Hildebrand F."/>
            <person name="Pallen M.J."/>
        </authorList>
    </citation>
    <scope>NUCLEOTIDE SEQUENCE</scope>
    <source>
        <strain evidence="7">378</strain>
    </source>
</reference>
<dbReference type="InterPro" id="IPR003713">
    <property type="entry name" value="FliS"/>
</dbReference>
<accession>A0A948WYK8</accession>
<feature type="compositionally biased region" description="Basic and acidic residues" evidence="6">
    <location>
        <begin position="138"/>
        <end position="150"/>
    </location>
</feature>
<evidence type="ECO:0000313" key="7">
    <source>
        <dbReference type="EMBL" id="MBU3843642.1"/>
    </source>
</evidence>
<dbReference type="InterPro" id="IPR036584">
    <property type="entry name" value="FliS_sf"/>
</dbReference>
<evidence type="ECO:0000256" key="2">
    <source>
        <dbReference type="ARBA" id="ARBA00008787"/>
    </source>
</evidence>
<name>A0A948WYK8_9GAMM</name>
<evidence type="ECO:0000256" key="5">
    <source>
        <dbReference type="ARBA" id="ARBA00023186"/>
    </source>
</evidence>
<gene>
    <name evidence="7" type="primary">fliS</name>
    <name evidence="7" type="ORF">H9847_02050</name>
</gene>
<dbReference type="NCBIfam" id="TIGR00208">
    <property type="entry name" value="fliS"/>
    <property type="match status" value="1"/>
</dbReference>
<keyword evidence="7" id="KW-0969">Cilium</keyword>
<dbReference type="SUPFAM" id="SSF101116">
    <property type="entry name" value="Flagellar export chaperone FliS"/>
    <property type="match status" value="1"/>
</dbReference>
<feature type="region of interest" description="Disordered" evidence="6">
    <location>
        <begin position="138"/>
        <end position="162"/>
    </location>
</feature>
<evidence type="ECO:0000313" key="8">
    <source>
        <dbReference type="Proteomes" id="UP000733611"/>
    </source>
</evidence>
<comment type="subcellular location">
    <subcellularLocation>
        <location evidence="1">Cytoplasm</location>
        <location evidence="1">Cytosol</location>
    </subcellularLocation>
</comment>
<dbReference type="CDD" id="cd16098">
    <property type="entry name" value="FliS"/>
    <property type="match status" value="1"/>
</dbReference>
<evidence type="ECO:0000256" key="6">
    <source>
        <dbReference type="SAM" id="MobiDB-lite"/>
    </source>
</evidence>
<dbReference type="GO" id="GO:0005829">
    <property type="term" value="C:cytosol"/>
    <property type="evidence" value="ECO:0007669"/>
    <property type="project" value="UniProtKB-SubCell"/>
</dbReference>
<keyword evidence="7" id="KW-0282">Flagellum</keyword>
<keyword evidence="3" id="KW-0963">Cytoplasm</keyword>
<dbReference type="Pfam" id="PF02561">
    <property type="entry name" value="FliS"/>
    <property type="match status" value="1"/>
</dbReference>
<evidence type="ECO:0000256" key="4">
    <source>
        <dbReference type="ARBA" id="ARBA00022795"/>
    </source>
</evidence>
<keyword evidence="5" id="KW-0143">Chaperone</keyword>
<protein>
    <submittedName>
        <fullName evidence="7">Flagellar export chaperone FliS</fullName>
    </submittedName>
</protein>